<dbReference type="Gene3D" id="3.40.50.11710">
    <property type="entry name" value="Cyclodipeptide synthase"/>
    <property type="match status" value="1"/>
</dbReference>
<dbReference type="NCBIfam" id="TIGR04539">
    <property type="entry name" value="tRNA_cyclodipep"/>
    <property type="match status" value="1"/>
</dbReference>
<name>A0A9X1QSV3_9CORY</name>
<dbReference type="AlphaFoldDB" id="A0A9X1QSV3"/>
<dbReference type="InterPro" id="IPR030903">
    <property type="entry name" value="CDPS"/>
</dbReference>
<gene>
    <name evidence="4" type="ORF">L1O03_10530</name>
</gene>
<dbReference type="Pfam" id="PF16715">
    <property type="entry name" value="CDPS"/>
    <property type="match status" value="1"/>
</dbReference>
<dbReference type="Proteomes" id="UP001139336">
    <property type="component" value="Unassembled WGS sequence"/>
</dbReference>
<proteinExistence type="inferred from homology"/>
<evidence type="ECO:0000256" key="3">
    <source>
        <dbReference type="ARBA" id="ARBA00030771"/>
    </source>
</evidence>
<dbReference type="EMBL" id="JAKGSI010000006">
    <property type="protein sequence ID" value="MCF4007600.1"/>
    <property type="molecule type" value="Genomic_DNA"/>
</dbReference>
<comment type="caution">
    <text evidence="4">The sequence shown here is derived from an EMBL/GenBank/DDBJ whole genome shotgun (WGS) entry which is preliminary data.</text>
</comment>
<accession>A0A9X1QSV3</accession>
<evidence type="ECO:0000313" key="5">
    <source>
        <dbReference type="Proteomes" id="UP001139336"/>
    </source>
</evidence>
<sequence length="216" mass="23952">MMIPSTDHLIVGMSPFNPRFSASWLAALFRWGAESFTTVDVLHPGEIAASLLIATGTPEGRARRKARQQCNKDVRTVHAAEALSGVSLSRGAPVLISDLIENPDYQHRRTAALREYENNPSFQSACLSMSEAACRSRQRVRGAHDAVNLSRAVSYVIDEIPAYTHCAEFFGYPSAALCYPKNWLVGDMMRSGRTSLEIDPHSSFLVFNPEREDNHV</sequence>
<evidence type="ECO:0000256" key="2">
    <source>
        <dbReference type="ARBA" id="ARBA00022679"/>
    </source>
</evidence>
<comment type="similarity">
    <text evidence="1">Belongs to the CDPS family.</text>
</comment>
<evidence type="ECO:0000313" key="4">
    <source>
        <dbReference type="EMBL" id="MCF4007600.1"/>
    </source>
</evidence>
<dbReference type="InterPro" id="IPR038622">
    <property type="entry name" value="CDPS_sf"/>
</dbReference>
<organism evidence="4 5">
    <name type="scientific">Corynebacterium uropygiale</name>
    <dbReference type="NCBI Taxonomy" id="1775911"/>
    <lineage>
        <taxon>Bacteria</taxon>
        <taxon>Bacillati</taxon>
        <taxon>Actinomycetota</taxon>
        <taxon>Actinomycetes</taxon>
        <taxon>Mycobacteriales</taxon>
        <taxon>Corynebacteriaceae</taxon>
        <taxon>Corynebacterium</taxon>
    </lineage>
</organism>
<evidence type="ECO:0000256" key="1">
    <source>
        <dbReference type="ARBA" id="ARBA00006034"/>
    </source>
</evidence>
<dbReference type="RefSeq" id="WP_236119829.1">
    <property type="nucleotide sequence ID" value="NZ_JAKGSI010000006.1"/>
</dbReference>
<reference evidence="4" key="1">
    <citation type="submission" date="2022-01" db="EMBL/GenBank/DDBJ databases">
        <title>Corynebacterium sp. nov isolated from isolated from the feces of the greater white-fronted geese (Anser albifrons) at Poyang Lake, PR China.</title>
        <authorList>
            <person name="Liu Q."/>
        </authorList>
    </citation>
    <scope>NUCLEOTIDE SEQUENCE</scope>
    <source>
        <strain evidence="4">JCM 32435</strain>
    </source>
</reference>
<protein>
    <recommendedName>
        <fullName evidence="3">Cyclodipeptide synthase</fullName>
    </recommendedName>
</protein>
<keyword evidence="2" id="KW-0808">Transferase</keyword>
<dbReference type="GO" id="GO:0016755">
    <property type="term" value="F:aminoacyltransferase activity"/>
    <property type="evidence" value="ECO:0007669"/>
    <property type="project" value="InterPro"/>
</dbReference>
<keyword evidence="5" id="KW-1185">Reference proteome</keyword>